<keyword evidence="1" id="KW-1133">Transmembrane helix</keyword>
<dbReference type="AlphaFoldDB" id="A0A8J6J2Q5"/>
<name>A0A8J6J2Q5_9FIRM</name>
<gene>
    <name evidence="2" type="ORF">H8S55_01610</name>
</gene>
<accession>A0A8J6J2Q5</accession>
<reference evidence="2" key="1">
    <citation type="submission" date="2020-08" db="EMBL/GenBank/DDBJ databases">
        <title>Genome public.</title>
        <authorList>
            <person name="Liu C."/>
            <person name="Sun Q."/>
        </authorList>
    </citation>
    <scope>NUCLEOTIDE SEQUENCE</scope>
    <source>
        <strain evidence="2">BX5</strain>
    </source>
</reference>
<keyword evidence="1" id="KW-0812">Transmembrane</keyword>
<dbReference type="RefSeq" id="WP_186877524.1">
    <property type="nucleotide sequence ID" value="NZ_JACOPN010000001.1"/>
</dbReference>
<evidence type="ECO:0000313" key="2">
    <source>
        <dbReference type="EMBL" id="MBC5716032.1"/>
    </source>
</evidence>
<keyword evidence="1" id="KW-0472">Membrane</keyword>
<organism evidence="2 3">
    <name type="scientific">Flintibacter faecis</name>
    <dbReference type="NCBI Taxonomy" id="2763047"/>
    <lineage>
        <taxon>Bacteria</taxon>
        <taxon>Bacillati</taxon>
        <taxon>Bacillota</taxon>
        <taxon>Clostridia</taxon>
        <taxon>Eubacteriales</taxon>
        <taxon>Flintibacter</taxon>
    </lineage>
</organism>
<comment type="caution">
    <text evidence="2">The sequence shown here is derived from an EMBL/GenBank/DDBJ whole genome shotgun (WGS) entry which is preliminary data.</text>
</comment>
<feature type="transmembrane region" description="Helical" evidence="1">
    <location>
        <begin position="93"/>
        <end position="111"/>
    </location>
</feature>
<feature type="transmembrane region" description="Helical" evidence="1">
    <location>
        <begin position="65"/>
        <end position="84"/>
    </location>
</feature>
<feature type="transmembrane region" description="Helical" evidence="1">
    <location>
        <begin position="12"/>
        <end position="45"/>
    </location>
</feature>
<keyword evidence="3" id="KW-1185">Reference proteome</keyword>
<dbReference type="EMBL" id="JACOPN010000001">
    <property type="protein sequence ID" value="MBC5716032.1"/>
    <property type="molecule type" value="Genomic_DNA"/>
</dbReference>
<feature type="transmembrane region" description="Helical" evidence="1">
    <location>
        <begin position="117"/>
        <end position="138"/>
    </location>
</feature>
<proteinExistence type="predicted"/>
<dbReference type="Proteomes" id="UP000602260">
    <property type="component" value="Unassembled WGS sequence"/>
</dbReference>
<sequence>MKKEFQDRTYQVLGVILLFTFTITAVSDLLFTGVIRTALGAVILGYVSEVRFKKPELNAEYPLAYLQYFWVTATVFCLWSLLAAMEVRLPTELLLGTFALFPIISLGVIWRKREYKIVSPYAFVQIAFFVAVLLDHVINA</sequence>
<evidence type="ECO:0000256" key="1">
    <source>
        <dbReference type="SAM" id="Phobius"/>
    </source>
</evidence>
<evidence type="ECO:0000313" key="3">
    <source>
        <dbReference type="Proteomes" id="UP000602260"/>
    </source>
</evidence>
<protein>
    <submittedName>
        <fullName evidence="2">Uncharacterized protein</fullName>
    </submittedName>
</protein>